<dbReference type="OrthoDB" id="3253416at2759"/>
<name>A0A060SU17_PYCCI</name>
<organism evidence="2 3">
    <name type="scientific">Pycnoporus cinnabarinus</name>
    <name type="common">Cinnabar-red polypore</name>
    <name type="synonym">Trametes cinnabarina</name>
    <dbReference type="NCBI Taxonomy" id="5643"/>
    <lineage>
        <taxon>Eukaryota</taxon>
        <taxon>Fungi</taxon>
        <taxon>Dikarya</taxon>
        <taxon>Basidiomycota</taxon>
        <taxon>Agaricomycotina</taxon>
        <taxon>Agaricomycetes</taxon>
        <taxon>Polyporales</taxon>
        <taxon>Polyporaceae</taxon>
        <taxon>Trametes</taxon>
    </lineage>
</organism>
<dbReference type="EMBL" id="CCBP010000460">
    <property type="protein sequence ID" value="CDO77641.1"/>
    <property type="molecule type" value="Genomic_DNA"/>
</dbReference>
<feature type="region of interest" description="Disordered" evidence="1">
    <location>
        <begin position="112"/>
        <end position="132"/>
    </location>
</feature>
<dbReference type="OMA" id="CQITHDA"/>
<evidence type="ECO:0000313" key="3">
    <source>
        <dbReference type="Proteomes" id="UP000029665"/>
    </source>
</evidence>
<proteinExistence type="predicted"/>
<keyword evidence="3" id="KW-1185">Reference proteome</keyword>
<dbReference type="AlphaFoldDB" id="A0A060SU17"/>
<comment type="caution">
    <text evidence="2">The sequence shown here is derived from an EMBL/GenBank/DDBJ whole genome shotgun (WGS) entry which is preliminary data.</text>
</comment>
<reference evidence="2" key="1">
    <citation type="submission" date="2014-01" db="EMBL/GenBank/DDBJ databases">
        <title>The genome of the white-rot fungus Pycnoporus cinnabarinus: a basidiomycete model with a versatile arsenal for lignocellulosic biomass breakdown.</title>
        <authorList>
            <person name="Levasseur A."/>
            <person name="Lomascolo A."/>
            <person name="Ruiz-Duenas F.J."/>
            <person name="Uzan E."/>
            <person name="Piumi F."/>
            <person name="Kues U."/>
            <person name="Ram A.F.J."/>
            <person name="Murat C."/>
            <person name="Haon M."/>
            <person name="Benoit I."/>
            <person name="Arfi Y."/>
            <person name="Chevret D."/>
            <person name="Drula E."/>
            <person name="Kwon M.J."/>
            <person name="Gouret P."/>
            <person name="Lesage-Meessen L."/>
            <person name="Lombard V."/>
            <person name="Mariette J."/>
            <person name="Noirot C."/>
            <person name="Park J."/>
            <person name="Patyshakuliyeva A."/>
            <person name="Wieneger R.A.B."/>
            <person name="Wosten H.A.B."/>
            <person name="Martin F."/>
            <person name="Coutinho P.M."/>
            <person name="de Vries R."/>
            <person name="Martinez A.T."/>
            <person name="Klopp C."/>
            <person name="Pontarotti P."/>
            <person name="Henrissat B."/>
            <person name="Record E."/>
        </authorList>
    </citation>
    <scope>NUCLEOTIDE SEQUENCE [LARGE SCALE GENOMIC DNA]</scope>
    <source>
        <strain evidence="2">BRFM137</strain>
    </source>
</reference>
<evidence type="ECO:0000313" key="2">
    <source>
        <dbReference type="EMBL" id="CDO77641.1"/>
    </source>
</evidence>
<sequence length="132" mass="15381">MAQITFRINPKPTYSERMTEARAELRRLIKEQLCQVTHDGTATMSWSRRSYMKNVVSRYRVRIEGWPLSEVPFVNLSDVPNLGKLELLLQGWKDGTIRFRQITEEEYQEMIQDPTPWIGRAPEPQAAAQGDE</sequence>
<accession>A0A060SU17</accession>
<gene>
    <name evidence="2" type="ORF">BN946_scf184946.g35</name>
</gene>
<protein>
    <submittedName>
        <fullName evidence="2">Uncharacterized protein</fullName>
    </submittedName>
</protein>
<dbReference type="STRING" id="5643.A0A060SU17"/>
<dbReference type="Proteomes" id="UP000029665">
    <property type="component" value="Unassembled WGS sequence"/>
</dbReference>
<evidence type="ECO:0000256" key="1">
    <source>
        <dbReference type="SAM" id="MobiDB-lite"/>
    </source>
</evidence>
<dbReference type="HOGENOM" id="CLU_146831_0_0_1"/>